<evidence type="ECO:0000313" key="5">
    <source>
        <dbReference type="Proteomes" id="UP000092582"/>
    </source>
</evidence>
<dbReference type="Proteomes" id="UP000092582">
    <property type="component" value="Chromosome 1"/>
</dbReference>
<dbReference type="AlphaFoldDB" id="A0A1B1BP90"/>
<sequence length="215" mass="23496">MSVMTDTGAPRPHTTNLYSFDPAARTVAWTIDDGTNAESIRRLALFAAATGVRMTLFPCGSYPGWAEHAALWRPLVASGQVQVGNHTWSHRELTTLTDEEIIEELTLNEEFFLEHYGVSTKPYFRPPNGSRDERTDAVAERAGYSVQAMWSGLLTEGPDRTAEELIESAGREFRAGAIVIGHVNFDAVQDALPALMDAITTAGLTPVTLRDVFAA</sequence>
<dbReference type="GO" id="GO:0005975">
    <property type="term" value="P:carbohydrate metabolic process"/>
    <property type="evidence" value="ECO:0007669"/>
    <property type="project" value="InterPro"/>
</dbReference>
<evidence type="ECO:0000259" key="3">
    <source>
        <dbReference type="PROSITE" id="PS51677"/>
    </source>
</evidence>
<dbReference type="GO" id="GO:0016810">
    <property type="term" value="F:hydrolase activity, acting on carbon-nitrogen (but not peptide) bonds"/>
    <property type="evidence" value="ECO:0007669"/>
    <property type="project" value="InterPro"/>
</dbReference>
<dbReference type="CDD" id="cd10917">
    <property type="entry name" value="CE4_NodB_like_6s_7s"/>
    <property type="match status" value="1"/>
</dbReference>
<organism evidence="4 5">
    <name type="scientific">Cryobacterium arcticum</name>
    <dbReference type="NCBI Taxonomy" id="670052"/>
    <lineage>
        <taxon>Bacteria</taxon>
        <taxon>Bacillati</taxon>
        <taxon>Actinomycetota</taxon>
        <taxon>Actinomycetes</taxon>
        <taxon>Micrococcales</taxon>
        <taxon>Microbacteriaceae</taxon>
        <taxon>Cryobacterium</taxon>
    </lineage>
</organism>
<evidence type="ECO:0000256" key="1">
    <source>
        <dbReference type="ARBA" id="ARBA00022723"/>
    </source>
</evidence>
<evidence type="ECO:0000313" key="4">
    <source>
        <dbReference type="EMBL" id="ANP74414.1"/>
    </source>
</evidence>
<feature type="domain" description="NodB homology" evidence="3">
    <location>
        <begin position="25"/>
        <end position="215"/>
    </location>
</feature>
<dbReference type="InterPro" id="IPR050248">
    <property type="entry name" value="Polysacc_deacetylase_ArnD"/>
</dbReference>
<proteinExistence type="predicted"/>
<dbReference type="PANTHER" id="PTHR10587">
    <property type="entry name" value="GLYCOSYL TRANSFERASE-RELATED"/>
    <property type="match status" value="1"/>
</dbReference>
<protein>
    <submittedName>
        <fullName evidence="4">Polysaccharide deacetylase</fullName>
    </submittedName>
</protein>
<dbReference type="PROSITE" id="PS51677">
    <property type="entry name" value="NODB"/>
    <property type="match status" value="1"/>
</dbReference>
<dbReference type="STRING" id="670052.PA27867_3491"/>
<keyword evidence="1" id="KW-0479">Metal-binding</keyword>
<dbReference type="EMBL" id="CP016282">
    <property type="protein sequence ID" value="ANP74414.1"/>
    <property type="molecule type" value="Genomic_DNA"/>
</dbReference>
<dbReference type="KEGG" id="cart:PA27867_3491"/>
<dbReference type="Gene3D" id="3.20.20.370">
    <property type="entry name" value="Glycoside hydrolase/deacetylase"/>
    <property type="match status" value="1"/>
</dbReference>
<keyword evidence="5" id="KW-1185">Reference proteome</keyword>
<name>A0A1B1BP90_9MICO</name>
<dbReference type="PANTHER" id="PTHR10587:SF133">
    <property type="entry name" value="CHITIN DEACETYLASE 1-RELATED"/>
    <property type="match status" value="1"/>
</dbReference>
<gene>
    <name evidence="4" type="ORF">PA27867_3491</name>
</gene>
<evidence type="ECO:0000256" key="2">
    <source>
        <dbReference type="ARBA" id="ARBA00022801"/>
    </source>
</evidence>
<dbReference type="Pfam" id="PF01522">
    <property type="entry name" value="Polysacc_deac_1"/>
    <property type="match status" value="1"/>
</dbReference>
<keyword evidence="2" id="KW-0378">Hydrolase</keyword>
<accession>A0A1B1BP90</accession>
<dbReference type="GO" id="GO:0016020">
    <property type="term" value="C:membrane"/>
    <property type="evidence" value="ECO:0007669"/>
    <property type="project" value="TreeGrafter"/>
</dbReference>
<dbReference type="InterPro" id="IPR002509">
    <property type="entry name" value="NODB_dom"/>
</dbReference>
<dbReference type="SUPFAM" id="SSF88713">
    <property type="entry name" value="Glycoside hydrolase/deacetylase"/>
    <property type="match status" value="1"/>
</dbReference>
<reference evidence="4 5" key="1">
    <citation type="submission" date="2016-06" db="EMBL/GenBank/DDBJ databases">
        <title>Genome sequencing of Cryobacterium arcticum PAMC 27867.</title>
        <authorList>
            <person name="Lee J."/>
            <person name="Kim O.-S."/>
        </authorList>
    </citation>
    <scope>NUCLEOTIDE SEQUENCE [LARGE SCALE GENOMIC DNA]</scope>
    <source>
        <strain evidence="4 5">PAMC 27867</strain>
    </source>
</reference>
<dbReference type="GO" id="GO:0046872">
    <property type="term" value="F:metal ion binding"/>
    <property type="evidence" value="ECO:0007669"/>
    <property type="project" value="UniProtKB-KW"/>
</dbReference>
<dbReference type="InterPro" id="IPR011330">
    <property type="entry name" value="Glyco_hydro/deAcase_b/a-brl"/>
</dbReference>